<dbReference type="AlphaFoldDB" id="A0A915DJZ6"/>
<evidence type="ECO:0000256" key="1">
    <source>
        <dbReference type="SAM" id="MobiDB-lite"/>
    </source>
</evidence>
<reference evidence="3" key="1">
    <citation type="submission" date="2022-11" db="UniProtKB">
        <authorList>
            <consortium name="WormBaseParasite"/>
        </authorList>
    </citation>
    <scope>IDENTIFICATION</scope>
</reference>
<feature type="compositionally biased region" description="Basic and acidic residues" evidence="1">
    <location>
        <begin position="865"/>
        <end position="963"/>
    </location>
</feature>
<dbReference type="WBParaSite" id="jg20059">
    <property type="protein sequence ID" value="jg20059"/>
    <property type="gene ID" value="jg20059"/>
</dbReference>
<name>A0A915DJZ6_9BILA</name>
<feature type="compositionally biased region" description="Basic and acidic residues" evidence="1">
    <location>
        <begin position="816"/>
        <end position="856"/>
    </location>
</feature>
<dbReference type="Proteomes" id="UP000887574">
    <property type="component" value="Unplaced"/>
</dbReference>
<protein>
    <submittedName>
        <fullName evidence="3">Uncharacterized protein</fullName>
    </submittedName>
</protein>
<organism evidence="2 3">
    <name type="scientific">Ditylenchus dipsaci</name>
    <dbReference type="NCBI Taxonomy" id="166011"/>
    <lineage>
        <taxon>Eukaryota</taxon>
        <taxon>Metazoa</taxon>
        <taxon>Ecdysozoa</taxon>
        <taxon>Nematoda</taxon>
        <taxon>Chromadorea</taxon>
        <taxon>Rhabditida</taxon>
        <taxon>Tylenchina</taxon>
        <taxon>Tylenchomorpha</taxon>
        <taxon>Sphaerularioidea</taxon>
        <taxon>Anguinidae</taxon>
        <taxon>Anguininae</taxon>
        <taxon>Ditylenchus</taxon>
    </lineage>
</organism>
<evidence type="ECO:0000313" key="3">
    <source>
        <dbReference type="WBParaSite" id="jg20059"/>
    </source>
</evidence>
<keyword evidence="2" id="KW-1185">Reference proteome</keyword>
<accession>A0A915DJZ6</accession>
<evidence type="ECO:0000313" key="2">
    <source>
        <dbReference type="Proteomes" id="UP000887574"/>
    </source>
</evidence>
<sequence>MMPTGSSITMKTRSVFGADEYKTLSQLASNFGESTKLNRTEDLISSFISFLFSSGLLACEYDPSGIQKFKIPNAEVREVFFRRLEPYYHQIYAIDVVYFDKVTDEIAKLLETPDNSNLQHAFQQLVNQMPNFSSFHESSDPGIHPNEHSIHFPIDFVVLRLSIVDKMGFDFTLTGISQNRPDVAFMTKARDVAVILEMKFGNGDARDYQKILVRSIHVAENKNVTIKGRDMERGKLDLKTFLKQSHDELHPPPGKRMTRSQNTQTAVEKPLSGNETFNSYDSNKAFEVLDHDMPVYPSPDQRTASDYAETGSQTDDLVQSWETVEYKCCTLKRSLDDSLAENDCESSQLSSQKSTTTMDRGVQVLSDSFIMQLNMTAYKGQKGANDGFAKTRIYGSWETMDESATSTLCLEDTVVSNDCESLQLCAQNLVPNDVGQVLDVRKEELHHCLSPDQLKISVIGGRAVDALNTSADSSWCLVEGVNDTSTHSTENSLAGNDQESAQLCAQISEVVDEVVVLSKEDQLCLLPDRVEASARGGRAHNLLENSLDCRVESSQDVDGVINLARDDLENLQSSQADSIDAVVVDQIGSQVIEGCPIAHRQGSPNTGLQENGVAHLAGHLVHVAPDSISATDSLVIEAIDYFLQRLTFYEKIYGMGPLPLTTKDCCPTFCSRSRKSFAIEIPLIHFAESEQVCNAMLQGEAWWTDFLTWLESYVSFNDLVLQARQYWREVATKELENKEQQVVRPETSCAAVKYQDDFLAAVDPYPTVCSHCVAKKIQKREKQRSRLSFLPARLINRAIPQLSPLLPAAMDKQIKEKMEAEASDRRAWSMKEEERWRRMKSKAEPTHGYEHPEKAGQEGYSSASWRKEGADDDYQEKMRRDEEYYKDQTEKENLYWENRAREKEEREEEERCRERRLEEVEARQKEEREREDAAREREARQEEQRIREQSIRDDESVFYDHDPNNNSGKM</sequence>
<feature type="region of interest" description="Disordered" evidence="1">
    <location>
        <begin position="816"/>
        <end position="970"/>
    </location>
</feature>
<proteinExistence type="predicted"/>